<proteinExistence type="predicted"/>
<dbReference type="InterPro" id="IPR011053">
    <property type="entry name" value="Single_hybrid_motif"/>
</dbReference>
<protein>
    <submittedName>
        <fullName evidence="4">Biotin/lipoyl attachment domain-containing protein</fullName>
    </submittedName>
</protein>
<reference evidence="5" key="1">
    <citation type="submission" date="2010-02" db="EMBL/GenBank/DDBJ databases">
        <title>Complete sequence of Ferroglobus placidus DSM 10642.</title>
        <authorList>
            <consortium name="US DOE Joint Genome Institute"/>
            <person name="Lucas S."/>
            <person name="Copeland A."/>
            <person name="Lapidus A."/>
            <person name="Cheng J.-F."/>
            <person name="Bruce D."/>
            <person name="Goodwin L."/>
            <person name="Pitluck S."/>
            <person name="Saunders E."/>
            <person name="Brettin T."/>
            <person name="Detter J.C."/>
            <person name="Han C."/>
            <person name="Tapia R."/>
            <person name="Larimer F."/>
            <person name="Land M."/>
            <person name="Hauser L."/>
            <person name="Kyrpides N."/>
            <person name="Ivanova N."/>
            <person name="Holmes D."/>
            <person name="Lovley D."/>
            <person name="Kyrpides N."/>
            <person name="Anderson I.J."/>
            <person name="Woyke T."/>
        </authorList>
    </citation>
    <scope>NUCLEOTIDE SEQUENCE [LARGE SCALE GENOMIC DNA]</scope>
    <source>
        <strain evidence="5">DSM 10642 / AEDII12DO</strain>
    </source>
</reference>
<keyword evidence="5" id="KW-1185">Reference proteome</keyword>
<comment type="cofactor">
    <cofactor evidence="1">
        <name>Co(2+)</name>
        <dbReference type="ChEBI" id="CHEBI:48828"/>
    </cofactor>
</comment>
<accession>D3RZR5</accession>
<dbReference type="PANTHER" id="PTHR45266">
    <property type="entry name" value="OXALOACETATE DECARBOXYLASE ALPHA CHAIN"/>
    <property type="match status" value="1"/>
</dbReference>
<dbReference type="KEGG" id="fpl:Ferp_1835"/>
<dbReference type="SUPFAM" id="SSF51230">
    <property type="entry name" value="Single hybrid motif"/>
    <property type="match status" value="1"/>
</dbReference>
<dbReference type="InterPro" id="IPR050709">
    <property type="entry name" value="Biotin_Carboxyl_Carrier/Decarb"/>
</dbReference>
<dbReference type="RefSeq" id="WP_012966317.1">
    <property type="nucleotide sequence ID" value="NC_013849.1"/>
</dbReference>
<dbReference type="OrthoDB" id="31083at2157"/>
<dbReference type="Gene3D" id="2.40.50.100">
    <property type="match status" value="1"/>
</dbReference>
<dbReference type="CDD" id="cd06850">
    <property type="entry name" value="biotinyl_domain"/>
    <property type="match status" value="1"/>
</dbReference>
<evidence type="ECO:0000313" key="5">
    <source>
        <dbReference type="Proteomes" id="UP000002613"/>
    </source>
</evidence>
<evidence type="ECO:0000259" key="3">
    <source>
        <dbReference type="PROSITE" id="PS50968"/>
    </source>
</evidence>
<reference evidence="4 5" key="2">
    <citation type="journal article" date="2011" name="Stand. Genomic Sci.">
        <title>Complete genome sequence of Ferroglobus placidus AEDII12DO.</title>
        <authorList>
            <person name="Anderson I."/>
            <person name="Risso C."/>
            <person name="Holmes D."/>
            <person name="Lucas S."/>
            <person name="Copeland A."/>
            <person name="Lapidus A."/>
            <person name="Cheng J.F."/>
            <person name="Bruce D."/>
            <person name="Goodwin L."/>
            <person name="Pitluck S."/>
            <person name="Saunders E."/>
            <person name="Brettin T."/>
            <person name="Detter J.C."/>
            <person name="Han C."/>
            <person name="Tapia R."/>
            <person name="Larimer F."/>
            <person name="Land M."/>
            <person name="Hauser L."/>
            <person name="Woyke T."/>
            <person name="Lovley D."/>
            <person name="Kyrpides N."/>
            <person name="Ivanova N."/>
        </authorList>
    </citation>
    <scope>NUCLEOTIDE SEQUENCE [LARGE SCALE GENOMIC DNA]</scope>
    <source>
        <strain evidence="5">DSM 10642 / AEDII12DO</strain>
    </source>
</reference>
<evidence type="ECO:0000256" key="2">
    <source>
        <dbReference type="ARBA" id="ARBA00023267"/>
    </source>
</evidence>
<dbReference type="EMBL" id="CP001899">
    <property type="protein sequence ID" value="ADC65978.1"/>
    <property type="molecule type" value="Genomic_DNA"/>
</dbReference>
<feature type="domain" description="Lipoyl-binding" evidence="3">
    <location>
        <begin position="64"/>
        <end position="140"/>
    </location>
</feature>
<dbReference type="Proteomes" id="UP000002613">
    <property type="component" value="Chromosome"/>
</dbReference>
<dbReference type="GeneID" id="80265023"/>
<dbReference type="AlphaFoldDB" id="D3RZR5"/>
<dbReference type="InterPro" id="IPR000089">
    <property type="entry name" value="Biotin_lipoyl"/>
</dbReference>
<dbReference type="InterPro" id="IPR001882">
    <property type="entry name" value="Biotin_BS"/>
</dbReference>
<keyword evidence="2" id="KW-0092">Biotin</keyword>
<dbReference type="Pfam" id="PF00364">
    <property type="entry name" value="Biotin_lipoyl"/>
    <property type="match status" value="1"/>
</dbReference>
<dbReference type="PANTHER" id="PTHR45266:SF3">
    <property type="entry name" value="OXALOACETATE DECARBOXYLASE ALPHA CHAIN"/>
    <property type="match status" value="1"/>
</dbReference>
<organism evidence="4 5">
    <name type="scientific">Ferroglobus placidus (strain DSM 10642 / AEDII12DO)</name>
    <dbReference type="NCBI Taxonomy" id="589924"/>
    <lineage>
        <taxon>Archaea</taxon>
        <taxon>Methanobacteriati</taxon>
        <taxon>Methanobacteriota</taxon>
        <taxon>Archaeoglobi</taxon>
        <taxon>Archaeoglobales</taxon>
        <taxon>Archaeoglobaceae</taxon>
        <taxon>Ferroglobus</taxon>
    </lineage>
</organism>
<dbReference type="FunFam" id="2.40.50.100:FF:000003">
    <property type="entry name" value="Acetyl-CoA carboxylase biotin carboxyl carrier protein"/>
    <property type="match status" value="1"/>
</dbReference>
<evidence type="ECO:0000313" key="4">
    <source>
        <dbReference type="EMBL" id="ADC65978.1"/>
    </source>
</evidence>
<evidence type="ECO:0000256" key="1">
    <source>
        <dbReference type="ARBA" id="ARBA00001941"/>
    </source>
</evidence>
<dbReference type="PROSITE" id="PS50968">
    <property type="entry name" value="BIOTINYL_LIPOYL"/>
    <property type="match status" value="1"/>
</dbReference>
<dbReference type="eggNOG" id="arCOG02699">
    <property type="taxonomic scope" value="Archaea"/>
</dbReference>
<name>D3RZR5_FERPA</name>
<sequence>MKYKVKVGDNEYEVEVSEISPMKFEVSVNGKKAVIEILEEEFKRIFKEVKAPSAEVEVKEIPKVEKAVAEGKEIKAEMSGTIVKVLVKEGDEVKSGQPVLILEAMKMENEVTSPFSGVVKEVRVKEGDRVSAGQTLVVIG</sequence>
<dbReference type="PaxDb" id="589924-Ferp_1835"/>
<dbReference type="HOGENOM" id="CLU_016733_5_4_2"/>
<dbReference type="STRING" id="589924.Ferp_1835"/>
<gene>
    <name evidence="4" type="ordered locus">Ferp_1835</name>
</gene>
<dbReference type="PROSITE" id="PS00188">
    <property type="entry name" value="BIOTIN"/>
    <property type="match status" value="1"/>
</dbReference>